<protein>
    <submittedName>
        <fullName evidence="1">Uncharacterized protein</fullName>
    </submittedName>
</protein>
<evidence type="ECO:0000313" key="1">
    <source>
        <dbReference type="EMBL" id="KAJ9601008.1"/>
    </source>
</evidence>
<accession>A0AAD8AKX3</accession>
<keyword evidence="2" id="KW-1185">Reference proteome</keyword>
<dbReference type="Proteomes" id="UP001233999">
    <property type="component" value="Unassembled WGS sequence"/>
</dbReference>
<proteinExistence type="predicted"/>
<evidence type="ECO:0000313" key="2">
    <source>
        <dbReference type="Proteomes" id="UP001233999"/>
    </source>
</evidence>
<reference evidence="1" key="2">
    <citation type="submission" date="2023-05" db="EMBL/GenBank/DDBJ databases">
        <authorList>
            <person name="Fouks B."/>
        </authorList>
    </citation>
    <scope>NUCLEOTIDE SEQUENCE</scope>
    <source>
        <strain evidence="1">Stay&amp;Tobe</strain>
        <tissue evidence="1">Testes</tissue>
    </source>
</reference>
<dbReference type="AlphaFoldDB" id="A0AAD8AKX3"/>
<feature type="non-terminal residue" evidence="1">
    <location>
        <position position="1"/>
    </location>
</feature>
<name>A0AAD8AKX3_DIPPU</name>
<reference evidence="1" key="1">
    <citation type="journal article" date="2023" name="IScience">
        <title>Live-bearing cockroach genome reveals convergent evolutionary mechanisms linked to viviparity in insects and beyond.</title>
        <authorList>
            <person name="Fouks B."/>
            <person name="Harrison M.C."/>
            <person name="Mikhailova A.A."/>
            <person name="Marchal E."/>
            <person name="English S."/>
            <person name="Carruthers M."/>
            <person name="Jennings E.C."/>
            <person name="Chiamaka E.L."/>
            <person name="Frigard R.A."/>
            <person name="Pippel M."/>
            <person name="Attardo G.M."/>
            <person name="Benoit J.B."/>
            <person name="Bornberg-Bauer E."/>
            <person name="Tobe S.S."/>
        </authorList>
    </citation>
    <scope>NUCLEOTIDE SEQUENCE</scope>
    <source>
        <strain evidence="1">Stay&amp;Tobe</strain>
    </source>
</reference>
<sequence length="56" mass="6848">FGFLSNYMLYIVGNIRSHFGKLVYEYKRLQKDKIYSREFWVILLPILRKCQHSCMT</sequence>
<comment type="caution">
    <text evidence="1">The sequence shown here is derived from an EMBL/GenBank/DDBJ whole genome shotgun (WGS) entry which is preliminary data.</text>
</comment>
<organism evidence="1 2">
    <name type="scientific">Diploptera punctata</name>
    <name type="common">Pacific beetle cockroach</name>
    <dbReference type="NCBI Taxonomy" id="6984"/>
    <lineage>
        <taxon>Eukaryota</taxon>
        <taxon>Metazoa</taxon>
        <taxon>Ecdysozoa</taxon>
        <taxon>Arthropoda</taxon>
        <taxon>Hexapoda</taxon>
        <taxon>Insecta</taxon>
        <taxon>Pterygota</taxon>
        <taxon>Neoptera</taxon>
        <taxon>Polyneoptera</taxon>
        <taxon>Dictyoptera</taxon>
        <taxon>Blattodea</taxon>
        <taxon>Blaberoidea</taxon>
        <taxon>Blaberidae</taxon>
        <taxon>Diplopterinae</taxon>
        <taxon>Diploptera</taxon>
    </lineage>
</organism>
<gene>
    <name evidence="1" type="ORF">L9F63_000846</name>
</gene>
<feature type="non-terminal residue" evidence="1">
    <location>
        <position position="56"/>
    </location>
</feature>
<dbReference type="EMBL" id="JASPKZ010000038">
    <property type="protein sequence ID" value="KAJ9601008.1"/>
    <property type="molecule type" value="Genomic_DNA"/>
</dbReference>